<keyword evidence="2" id="KW-1185">Reference proteome</keyword>
<gene>
    <name evidence="1" type="ORF">FX982_04060</name>
</gene>
<dbReference type="AlphaFoldDB" id="A0A6M8MW44"/>
<evidence type="ECO:0000313" key="1">
    <source>
        <dbReference type="EMBL" id="QKF53068.1"/>
    </source>
</evidence>
<reference evidence="2" key="1">
    <citation type="submission" date="2019-12" db="EMBL/GenBank/DDBJ databases">
        <title>Endophytic bacteria associated with Panax ginseng seedlings.</title>
        <authorList>
            <person name="Park J.M."/>
            <person name="Shin R."/>
            <person name="Jo S.H."/>
        </authorList>
    </citation>
    <scope>NUCLEOTIDE SEQUENCE [LARGE SCALE GENOMIC DNA]</scope>
    <source>
        <strain evidence="2">PgKB30</strain>
    </source>
</reference>
<proteinExistence type="predicted"/>
<dbReference type="EMBL" id="CP053746">
    <property type="protein sequence ID" value="QKF53068.1"/>
    <property type="molecule type" value="Genomic_DNA"/>
</dbReference>
<accession>A0A6M8MW44</accession>
<organism evidence="1 2">
    <name type="scientific">Pseudomonas graminis</name>
    <dbReference type="NCBI Taxonomy" id="158627"/>
    <lineage>
        <taxon>Bacteria</taxon>
        <taxon>Pseudomonadati</taxon>
        <taxon>Pseudomonadota</taxon>
        <taxon>Gammaproteobacteria</taxon>
        <taxon>Pseudomonadales</taxon>
        <taxon>Pseudomonadaceae</taxon>
        <taxon>Pseudomonas</taxon>
    </lineage>
</organism>
<protein>
    <submittedName>
        <fullName evidence="1">Uncharacterized protein</fullName>
    </submittedName>
</protein>
<dbReference type="KEGG" id="pgg:FX982_04060"/>
<sequence>MFAESEAGQRIAACLTHRVNGSEEVSEVAEAIVSMFEEIETSLTPIIGPKGVAALHRRSLHLYLSKHPLRGDNYGMLVVGMDIQALKALLAEESIPDALLFGQEVLNTYYALLATLIGSSLAARLLLDVWEHSFSGPPAQDTSQ</sequence>
<name>A0A6M8MW44_9PSED</name>
<evidence type="ECO:0000313" key="2">
    <source>
        <dbReference type="Proteomes" id="UP000501989"/>
    </source>
</evidence>
<dbReference type="Proteomes" id="UP000501989">
    <property type="component" value="Chromosome"/>
</dbReference>